<dbReference type="AlphaFoldDB" id="A0A448XS70"/>
<evidence type="ECO:0000313" key="1">
    <source>
        <dbReference type="EMBL" id="VEL43661.1"/>
    </source>
</evidence>
<proteinExistence type="predicted"/>
<accession>A0A448XS70</accession>
<reference evidence="1" key="1">
    <citation type="submission" date="2018-11" db="EMBL/GenBank/DDBJ databases">
        <authorList>
            <consortium name="Pathogen Informatics"/>
        </authorList>
    </citation>
    <scope>NUCLEOTIDE SEQUENCE</scope>
</reference>
<protein>
    <submittedName>
        <fullName evidence="1">Uncharacterized protein</fullName>
    </submittedName>
</protein>
<dbReference type="Proteomes" id="UP000784294">
    <property type="component" value="Unassembled WGS sequence"/>
</dbReference>
<keyword evidence="2" id="KW-1185">Reference proteome</keyword>
<dbReference type="EMBL" id="CAAALY010283783">
    <property type="protein sequence ID" value="VEL43661.1"/>
    <property type="molecule type" value="Genomic_DNA"/>
</dbReference>
<name>A0A448XS70_9PLAT</name>
<evidence type="ECO:0000313" key="2">
    <source>
        <dbReference type="Proteomes" id="UP000784294"/>
    </source>
</evidence>
<gene>
    <name evidence="1" type="ORF">PXEA_LOCUS37101</name>
</gene>
<organism evidence="1 2">
    <name type="scientific">Protopolystoma xenopodis</name>
    <dbReference type="NCBI Taxonomy" id="117903"/>
    <lineage>
        <taxon>Eukaryota</taxon>
        <taxon>Metazoa</taxon>
        <taxon>Spiralia</taxon>
        <taxon>Lophotrochozoa</taxon>
        <taxon>Platyhelminthes</taxon>
        <taxon>Monogenea</taxon>
        <taxon>Polyopisthocotylea</taxon>
        <taxon>Polystomatidea</taxon>
        <taxon>Polystomatidae</taxon>
        <taxon>Protopolystoma</taxon>
    </lineage>
</organism>
<sequence>MSCGGGRSLQLANLESAEPAGSWGHEKLFSVSATRRLWTADLATDRPAAGGPELLGNFPPRCTINWSPLFLSLSLSLPQIQTTTHTRTVSLWPRHHQETRSRLELGATGIPTCFIASGAGQKTAGLLAMTCKHCIIAKGANLLCLLESSKRVTRTMQKTSAIFELGHDSTTDIARLGRTSGIRQANQGLMLK</sequence>
<comment type="caution">
    <text evidence="1">The sequence shown here is derived from an EMBL/GenBank/DDBJ whole genome shotgun (WGS) entry which is preliminary data.</text>
</comment>